<dbReference type="RefSeq" id="WP_007456807.1">
    <property type="nucleotide sequence ID" value="NZ_HF570108.1"/>
</dbReference>
<dbReference type="Proteomes" id="UP000003448">
    <property type="component" value="Unassembled WGS sequence"/>
</dbReference>
<keyword evidence="3" id="KW-1185">Reference proteome</keyword>
<proteinExistence type="predicted"/>
<sequence length="197" mass="20817">MMRKMLLFGVVLVLSFSVVVILARRGVNNGPAARSGSTTALEPGERTGTVDGRVSFTAPRGWTTGPCPPREDPGCAQISPRGATEGDTVTVLTSPANSVEGSPMDLLLIDDPAIMPPNPSMERLTLDGAKAVRMNLSELAPGPLPSTATLPGVEDVMVYGVVPGSTDTFMVDCRHDRLVAEMRAGCDLIVKSLRFPR</sequence>
<organism evidence="2 3">
    <name type="scientific">Micromonospora lupini str. Lupac 08</name>
    <dbReference type="NCBI Taxonomy" id="1150864"/>
    <lineage>
        <taxon>Bacteria</taxon>
        <taxon>Bacillati</taxon>
        <taxon>Actinomycetota</taxon>
        <taxon>Actinomycetes</taxon>
        <taxon>Micromonosporales</taxon>
        <taxon>Micromonosporaceae</taxon>
        <taxon>Micromonospora</taxon>
    </lineage>
</organism>
<dbReference type="EMBL" id="CAIE01000016">
    <property type="protein sequence ID" value="CCH16712.1"/>
    <property type="molecule type" value="Genomic_DNA"/>
</dbReference>
<evidence type="ECO:0000313" key="2">
    <source>
        <dbReference type="EMBL" id="CCH16712.1"/>
    </source>
</evidence>
<accession>I0KYR5</accession>
<gene>
    <name evidence="2" type="ORF">MILUP08_41629</name>
</gene>
<reference evidence="3" key="1">
    <citation type="journal article" date="2012" name="J. Bacteriol.">
        <title>Genome Sequence of Micromonospora lupini Lupac 08, Isolated from Root Nodules of Lupinus angustifolius.</title>
        <authorList>
            <person name="Alonso-Vega P."/>
            <person name="Normand P."/>
            <person name="Bacigalupe R."/>
            <person name="Pujic P."/>
            <person name="Lajus A."/>
            <person name="Vallenet D."/>
            <person name="Carro L."/>
            <person name="Coll P."/>
            <person name="Trujillo M.E."/>
        </authorList>
    </citation>
    <scope>NUCLEOTIDE SEQUENCE [LARGE SCALE GENOMIC DNA]</scope>
    <source>
        <strain evidence="3">Lupac 08</strain>
    </source>
</reference>
<evidence type="ECO:0000313" key="3">
    <source>
        <dbReference type="Proteomes" id="UP000003448"/>
    </source>
</evidence>
<evidence type="ECO:0000256" key="1">
    <source>
        <dbReference type="SAM" id="MobiDB-lite"/>
    </source>
</evidence>
<feature type="region of interest" description="Disordered" evidence="1">
    <location>
        <begin position="59"/>
        <end position="87"/>
    </location>
</feature>
<dbReference type="AlphaFoldDB" id="I0KYR5"/>
<name>I0KYR5_9ACTN</name>
<comment type="caution">
    <text evidence="2">The sequence shown here is derived from an EMBL/GenBank/DDBJ whole genome shotgun (WGS) entry which is preliminary data.</text>
</comment>
<dbReference type="OrthoDB" id="9914504at2"/>
<protein>
    <submittedName>
        <fullName evidence="2">Uncharacterized protein</fullName>
    </submittedName>
</protein>